<evidence type="ECO:0000256" key="1">
    <source>
        <dbReference type="SAM" id="Coils"/>
    </source>
</evidence>
<dbReference type="EMBL" id="BPQG01000052">
    <property type="protein sequence ID" value="GJD45482.1"/>
    <property type="molecule type" value="Genomic_DNA"/>
</dbReference>
<feature type="coiled-coil region" evidence="1">
    <location>
        <begin position="28"/>
        <end position="76"/>
    </location>
</feature>
<protein>
    <submittedName>
        <fullName evidence="2">Uncharacterized protein</fullName>
    </submittedName>
</protein>
<sequence length="97" mass="10869">MSPSKVRSLARLYAGMTPGEVANHEDWVRRFKAEQAEAAALKAEAERQYGVELQAMTDLEAVRETLRVSCDEYENDAERALQILTLAGFVRPEGRIS</sequence>
<dbReference type="RefSeq" id="WP_238272565.1">
    <property type="nucleotide sequence ID" value="NZ_BPQG01000052.1"/>
</dbReference>
<evidence type="ECO:0000313" key="3">
    <source>
        <dbReference type="Proteomes" id="UP001055117"/>
    </source>
</evidence>
<accession>A0ABQ4QJZ8</accession>
<keyword evidence="1" id="KW-0175">Coiled coil</keyword>
<evidence type="ECO:0000313" key="2">
    <source>
        <dbReference type="EMBL" id="GJD45482.1"/>
    </source>
</evidence>
<organism evidence="2 3">
    <name type="scientific">Methylobacterium cerastii</name>
    <dbReference type="NCBI Taxonomy" id="932741"/>
    <lineage>
        <taxon>Bacteria</taxon>
        <taxon>Pseudomonadati</taxon>
        <taxon>Pseudomonadota</taxon>
        <taxon>Alphaproteobacteria</taxon>
        <taxon>Hyphomicrobiales</taxon>
        <taxon>Methylobacteriaceae</taxon>
        <taxon>Methylobacterium</taxon>
    </lineage>
</organism>
<keyword evidence="3" id="KW-1185">Reference proteome</keyword>
<name>A0ABQ4QJZ8_9HYPH</name>
<gene>
    <name evidence="2" type="ORF">AFCDBAGC_3355</name>
</gene>
<dbReference type="Proteomes" id="UP001055117">
    <property type="component" value="Unassembled WGS sequence"/>
</dbReference>
<reference evidence="2 3" key="1">
    <citation type="journal article" date="2021" name="Front. Microbiol.">
        <title>Comprehensive Comparative Genomics and Phenotyping of Methylobacterium Species.</title>
        <authorList>
            <person name="Alessa O."/>
            <person name="Ogura Y."/>
            <person name="Fujitani Y."/>
            <person name="Takami H."/>
            <person name="Hayashi T."/>
            <person name="Sahin N."/>
            <person name="Tani A."/>
        </authorList>
    </citation>
    <scope>NUCLEOTIDE SEQUENCE [LARGE SCALE GENOMIC DNA]</scope>
    <source>
        <strain evidence="2 3">DSM 23679</strain>
    </source>
</reference>
<comment type="caution">
    <text evidence="2">The sequence shown here is derived from an EMBL/GenBank/DDBJ whole genome shotgun (WGS) entry which is preliminary data.</text>
</comment>
<proteinExistence type="predicted"/>